<dbReference type="EMBL" id="AGWN01000001">
    <property type="protein sequence ID" value="EPD31169.1"/>
    <property type="molecule type" value="Genomic_DNA"/>
</dbReference>
<evidence type="ECO:0000256" key="6">
    <source>
        <dbReference type="ARBA" id="ARBA00038076"/>
    </source>
</evidence>
<feature type="transmembrane region" description="Helical" evidence="7">
    <location>
        <begin position="257"/>
        <end position="281"/>
    </location>
</feature>
<evidence type="ECO:0000313" key="11">
    <source>
        <dbReference type="Proteomes" id="UP000014387"/>
    </source>
</evidence>
<feature type="transmembrane region" description="Helical" evidence="7">
    <location>
        <begin position="395"/>
        <end position="415"/>
    </location>
</feature>
<evidence type="ECO:0000259" key="9">
    <source>
        <dbReference type="Pfam" id="PF12704"/>
    </source>
</evidence>
<keyword evidence="11" id="KW-1185">Reference proteome</keyword>
<evidence type="ECO:0000313" key="10">
    <source>
        <dbReference type="EMBL" id="EPD31169.1"/>
    </source>
</evidence>
<feature type="transmembrane region" description="Helical" evidence="7">
    <location>
        <begin position="353"/>
        <end position="374"/>
    </location>
</feature>
<keyword evidence="4 7" id="KW-1133">Transmembrane helix</keyword>
<dbReference type="PANTHER" id="PTHR30572">
    <property type="entry name" value="MEMBRANE COMPONENT OF TRANSPORTER-RELATED"/>
    <property type="match status" value="1"/>
</dbReference>
<feature type="transmembrane region" description="Helical" evidence="7">
    <location>
        <begin position="301"/>
        <end position="333"/>
    </location>
</feature>
<protein>
    <recommendedName>
        <fullName evidence="12">ABC transporter permease</fullName>
    </recommendedName>
</protein>
<dbReference type="InterPro" id="IPR003838">
    <property type="entry name" value="ABC3_permease_C"/>
</dbReference>
<dbReference type="PANTHER" id="PTHR30572:SF4">
    <property type="entry name" value="ABC TRANSPORTER PERMEASE YTRF"/>
    <property type="match status" value="1"/>
</dbReference>
<comment type="subcellular location">
    <subcellularLocation>
        <location evidence="1">Cell membrane</location>
        <topology evidence="1">Multi-pass membrane protein</topology>
    </subcellularLocation>
</comment>
<keyword evidence="5 7" id="KW-0472">Membrane</keyword>
<dbReference type="Pfam" id="PF02687">
    <property type="entry name" value="FtsX"/>
    <property type="match status" value="2"/>
</dbReference>
<feature type="transmembrane region" description="Helical" evidence="7">
    <location>
        <begin position="435"/>
        <end position="458"/>
    </location>
</feature>
<dbReference type="Pfam" id="PF12704">
    <property type="entry name" value="MacB_PCD"/>
    <property type="match status" value="2"/>
</dbReference>
<organism evidence="10 11">
    <name type="scientific">Gleimia europaea ACS-120-V-Col10b</name>
    <dbReference type="NCBI Taxonomy" id="883069"/>
    <lineage>
        <taxon>Bacteria</taxon>
        <taxon>Bacillati</taxon>
        <taxon>Actinomycetota</taxon>
        <taxon>Actinomycetes</taxon>
        <taxon>Actinomycetales</taxon>
        <taxon>Actinomycetaceae</taxon>
        <taxon>Gleimia</taxon>
    </lineage>
</organism>
<keyword evidence="2" id="KW-1003">Cell membrane</keyword>
<evidence type="ECO:0000256" key="3">
    <source>
        <dbReference type="ARBA" id="ARBA00022692"/>
    </source>
</evidence>
<feature type="domain" description="ABC3 transporter permease C-terminal" evidence="8">
    <location>
        <begin position="260"/>
        <end position="379"/>
    </location>
</feature>
<evidence type="ECO:0000256" key="2">
    <source>
        <dbReference type="ARBA" id="ARBA00022475"/>
    </source>
</evidence>
<evidence type="ECO:0000256" key="4">
    <source>
        <dbReference type="ARBA" id="ARBA00022989"/>
    </source>
</evidence>
<accession>A0A9W5REW4</accession>
<feature type="domain" description="MacB-like periplasmic core" evidence="9">
    <location>
        <begin position="480"/>
        <end position="665"/>
    </location>
</feature>
<feature type="transmembrane region" description="Helical" evidence="7">
    <location>
        <begin position="755"/>
        <end position="779"/>
    </location>
</feature>
<evidence type="ECO:0000256" key="7">
    <source>
        <dbReference type="SAM" id="Phobius"/>
    </source>
</evidence>
<dbReference type="InterPro" id="IPR025857">
    <property type="entry name" value="MacB_PCD"/>
</dbReference>
<keyword evidence="3 7" id="KW-0812">Transmembrane</keyword>
<evidence type="ECO:0000259" key="8">
    <source>
        <dbReference type="Pfam" id="PF02687"/>
    </source>
</evidence>
<comment type="similarity">
    <text evidence="6">Belongs to the ABC-4 integral membrane protein family.</text>
</comment>
<evidence type="ECO:0000256" key="1">
    <source>
        <dbReference type="ARBA" id="ARBA00004651"/>
    </source>
</evidence>
<evidence type="ECO:0008006" key="12">
    <source>
        <dbReference type="Google" id="ProtNLM"/>
    </source>
</evidence>
<evidence type="ECO:0000256" key="5">
    <source>
        <dbReference type="ARBA" id="ARBA00023136"/>
    </source>
</evidence>
<proteinExistence type="inferred from homology"/>
<sequence length="838" mass="86672">MIKIALRDVWAHATRFLMTILSVVLGVAFLSGTLALRTSLEDTFVQSFASTTFGTIQVEGNPISSDSSERGRIDAGAADTIRSISGVKDAQPVYMSPITVLQDGSPATGVGTVTLATGALTDFTPWSIAGKTPANENEIAFEAAALKRYDLAVGDRIEYIAGGEKRNAKIVGTVHLAAEVSPINIIAFDQDTARSLNQTPDFVNAIAVQTKTDANQGAVIRDIKNRLGADYTVRSSEDAIDEAADNVKDTLGFVTTFLLVFVVLALGVSTFIITNTFHMAVKARQKEFAYLRAVGASPLQIFLQVALQALVIGIVGSALGLAAGTGLLALASFGLLKAGMVTSLITTLPRDVIITSLIVGVAVTLVGAVLPARAAAHTAPVEAMREVSGVREAPLWPRALIGIALIASGSAGVYLGAEQVVTWAGPALGFGSGAVVLGTLVASPSLAKGILAIPALALRKTRLVAVRIGTKNAVRNPRRTGATAGALIIGMGLVTLGTVLASSVQASTSEAIQSELHADLTITPISPGETITDDAIAKIRATKGVRSVGDSYTSAFAPVTIEEETFPLAITTVDTSRLSADFKVPMAKGSLYSINRGQIVLSKNAAQAIGASVGDELTVFGDEGPKTVTVGGIHDSTILTTTSFIAPDTLEQLGLTALGRSFVTVFTTDLPLDEVQANVRNTLADQPTIAVYTKTELVSEIGNTINTVLAILYALLGLSIVVAIVGIINTLGLAVNERTTEIALMRAIGTSKLQIAGTIITEAILTSLYGTIIGILIGLGTGIGLVTYSKDVGISVLSIPWATLLALLAGTIVIGILAAVGPARRAARAPILESIAAE</sequence>
<dbReference type="GO" id="GO:0005886">
    <property type="term" value="C:plasma membrane"/>
    <property type="evidence" value="ECO:0007669"/>
    <property type="project" value="UniProtKB-SubCell"/>
</dbReference>
<name>A0A9W5REW4_9ACTO</name>
<feature type="domain" description="ABC3 transporter permease C-terminal" evidence="8">
    <location>
        <begin position="715"/>
        <end position="830"/>
    </location>
</feature>
<feature type="transmembrane region" description="Helical" evidence="7">
    <location>
        <begin position="479"/>
        <end position="501"/>
    </location>
</feature>
<dbReference type="OrthoDB" id="9780560at2"/>
<reference evidence="10 11" key="1">
    <citation type="submission" date="2013-05" db="EMBL/GenBank/DDBJ databases">
        <title>The Genome Sequence of Actinomyces europaeus ACS-120-V-COL10B.</title>
        <authorList>
            <consortium name="The Broad Institute Genomics Platform"/>
            <person name="Earl A."/>
            <person name="Ward D."/>
            <person name="Feldgarden M."/>
            <person name="Gevers D."/>
            <person name="Saerens B."/>
            <person name="Vaneechoutte M."/>
            <person name="Walker B."/>
            <person name="Young S."/>
            <person name="Zeng Q."/>
            <person name="Gargeya S."/>
            <person name="Fitzgerald M."/>
            <person name="Haas B."/>
            <person name="Abouelleil A."/>
            <person name="Allen A.W."/>
            <person name="Alvarado L."/>
            <person name="Arachchi H.M."/>
            <person name="Berlin A.M."/>
            <person name="Chapman S.B."/>
            <person name="Gainer-Dewar J."/>
            <person name="Goldberg J."/>
            <person name="Griggs A."/>
            <person name="Gujja S."/>
            <person name="Hansen M."/>
            <person name="Howarth C."/>
            <person name="Imamovic A."/>
            <person name="Ireland A."/>
            <person name="Larimer J."/>
            <person name="McCowan C."/>
            <person name="Murphy C."/>
            <person name="Pearson M."/>
            <person name="Poon T.W."/>
            <person name="Priest M."/>
            <person name="Roberts A."/>
            <person name="Saif S."/>
            <person name="Shea T."/>
            <person name="Sisk P."/>
            <person name="Sykes S."/>
            <person name="Wortman J."/>
            <person name="Nusbaum C."/>
            <person name="Birren B."/>
        </authorList>
    </citation>
    <scope>NUCLEOTIDE SEQUENCE [LARGE SCALE GENOMIC DNA]</scope>
    <source>
        <strain evidence="10 11">ACS-120-V-Col10b</strain>
    </source>
</reference>
<feature type="transmembrane region" description="Helical" evidence="7">
    <location>
        <begin position="799"/>
        <end position="820"/>
    </location>
</feature>
<dbReference type="AlphaFoldDB" id="A0A9W5REW4"/>
<dbReference type="Proteomes" id="UP000014387">
    <property type="component" value="Unassembled WGS sequence"/>
</dbReference>
<feature type="domain" description="MacB-like periplasmic core" evidence="9">
    <location>
        <begin position="17"/>
        <end position="225"/>
    </location>
</feature>
<dbReference type="InterPro" id="IPR050250">
    <property type="entry name" value="Macrolide_Exporter_MacB"/>
</dbReference>
<feature type="transmembrane region" description="Helical" evidence="7">
    <location>
        <begin position="710"/>
        <end position="735"/>
    </location>
</feature>
<comment type="caution">
    <text evidence="10">The sequence shown here is derived from an EMBL/GenBank/DDBJ whole genome shotgun (WGS) entry which is preliminary data.</text>
</comment>
<dbReference type="RefSeq" id="WP_016444280.1">
    <property type="nucleotide sequence ID" value="NZ_KE150266.1"/>
</dbReference>
<dbReference type="GO" id="GO:0022857">
    <property type="term" value="F:transmembrane transporter activity"/>
    <property type="evidence" value="ECO:0007669"/>
    <property type="project" value="TreeGrafter"/>
</dbReference>
<gene>
    <name evidence="10" type="ORF">HMPREF9238_00934</name>
</gene>